<dbReference type="PANTHER" id="PTHR37544:SF3">
    <property type="entry name" value="SPRAY"/>
    <property type="match status" value="1"/>
</dbReference>
<dbReference type="PANTHER" id="PTHR37544">
    <property type="entry name" value="SPRAY-RELATED"/>
    <property type="match status" value="1"/>
</dbReference>
<dbReference type="Pfam" id="PF11915">
    <property type="entry name" value="DUF3433"/>
    <property type="match status" value="2"/>
</dbReference>
<feature type="region of interest" description="Disordered" evidence="1">
    <location>
        <begin position="163"/>
        <end position="224"/>
    </location>
</feature>
<protein>
    <submittedName>
        <fullName evidence="3">Uncharacterized protein</fullName>
    </submittedName>
</protein>
<feature type="transmembrane region" description="Helical" evidence="2">
    <location>
        <begin position="735"/>
        <end position="762"/>
    </location>
</feature>
<feature type="transmembrane region" description="Helical" evidence="2">
    <location>
        <begin position="79"/>
        <end position="101"/>
    </location>
</feature>
<dbReference type="Proteomes" id="UP001301769">
    <property type="component" value="Unassembled WGS sequence"/>
</dbReference>
<reference evidence="3" key="2">
    <citation type="submission" date="2023-05" db="EMBL/GenBank/DDBJ databases">
        <authorList>
            <consortium name="Lawrence Berkeley National Laboratory"/>
            <person name="Steindorff A."/>
            <person name="Hensen N."/>
            <person name="Bonometti L."/>
            <person name="Westerberg I."/>
            <person name="Brannstrom I.O."/>
            <person name="Guillou S."/>
            <person name="Cros-Aarteil S."/>
            <person name="Calhoun S."/>
            <person name="Haridas S."/>
            <person name="Kuo A."/>
            <person name="Mondo S."/>
            <person name="Pangilinan J."/>
            <person name="Riley R."/>
            <person name="Labutti K."/>
            <person name="Andreopoulos B."/>
            <person name="Lipzen A."/>
            <person name="Chen C."/>
            <person name="Yanf M."/>
            <person name="Daum C."/>
            <person name="Ng V."/>
            <person name="Clum A."/>
            <person name="Ohm R."/>
            <person name="Martin F."/>
            <person name="Silar P."/>
            <person name="Natvig D."/>
            <person name="Lalanne C."/>
            <person name="Gautier V."/>
            <person name="Ament-Velasquez S.L."/>
            <person name="Kruys A."/>
            <person name="Hutchinson M.I."/>
            <person name="Powell A.J."/>
            <person name="Barry K."/>
            <person name="Miller A.N."/>
            <person name="Grigoriev I.V."/>
            <person name="Debuchy R."/>
            <person name="Gladieux P."/>
            <person name="Thoren M.H."/>
            <person name="Johannesson H."/>
        </authorList>
    </citation>
    <scope>NUCLEOTIDE SEQUENCE</scope>
    <source>
        <strain evidence="3">PSN293</strain>
    </source>
</reference>
<keyword evidence="2" id="KW-0472">Membrane</keyword>
<evidence type="ECO:0000256" key="1">
    <source>
        <dbReference type="SAM" id="MobiDB-lite"/>
    </source>
</evidence>
<feature type="transmembrane region" description="Helical" evidence="2">
    <location>
        <begin position="553"/>
        <end position="571"/>
    </location>
</feature>
<comment type="caution">
    <text evidence="3">The sequence shown here is derived from an EMBL/GenBank/DDBJ whole genome shotgun (WGS) entry which is preliminary data.</text>
</comment>
<feature type="transmembrane region" description="Helical" evidence="2">
    <location>
        <begin position="845"/>
        <end position="864"/>
    </location>
</feature>
<name>A0AAN6Y079_9PEZI</name>
<feature type="transmembrane region" description="Helical" evidence="2">
    <location>
        <begin position="782"/>
        <end position="807"/>
    </location>
</feature>
<dbReference type="EMBL" id="MU858192">
    <property type="protein sequence ID" value="KAK4209848.1"/>
    <property type="molecule type" value="Genomic_DNA"/>
</dbReference>
<feature type="region of interest" description="Disordered" evidence="1">
    <location>
        <begin position="18"/>
        <end position="69"/>
    </location>
</feature>
<keyword evidence="4" id="KW-1185">Reference proteome</keyword>
<feature type="transmembrane region" description="Helical" evidence="2">
    <location>
        <begin position="819"/>
        <end position="839"/>
    </location>
</feature>
<sequence length="975" mass="105462">MSTFEFRGVQRVASTYYRPVTRLDQPPQEDQHQRGQNGLGVRKPSVRGYPLPMSRAEGRVSAPRQPTPNYRPAPLRRTFLVVLIVVLLGVIAAVSAGYRLLPPEVDRTLVPGSEVNSPARAKEDANGPRAHPKLVRRALGPLVANGSSNVDTTAKVEVISSSNLSASSKAPSPTAEPSKPAPVPVTSTVPATTTESVELTSSVGRSLPTKVAPVPPPLPSESDEEAITFTRSFKIPNDPDDWATEGDWTLTTKVPAPTTFTDTPFIGEKSDFANEGTWTETVTLPVAGVPRPTGSNGAPGVPHEHHADQPSSPKADDAGGSGNRDPAEQPTPKETTTITTEAVETISHVVKPVIRLTTLSNVVSEVTRITSAPGSLSTFVEATTSNGVVGAVTRTTSAPGSLETIVEPTTLNGVVSSRVEETTSAVVRTFTQVQTVEVNVVVSTFTNARGIATATSTVTSYSSPTESPQPQTIIKVYSISKGQYFVGFFLPPLLSGLISIPIRMIDLSAKQLQPWHELTRADGASAPHSLCLKFDGLWGVWTGIRALGRGQPLTFLTTILTICSLLLVPISSEAISPKLHGACSVRDFKGCAMTLGVFLGPARAMIAILVLMVILLISIFVILRRWQSGVPTNPWTLAGVSSLSTNRDVRALFAALPTGRKGERVERSEIIRALDGKTFKLGYFINHHGVPEYGITVHETYPGRPYLIKSFTSLSSFSDSDGPPRPKPNNEKHHLPFLMLSFTGRISFLLLVTGMMAVTLYYNNTGGDTPFERFMGTQNLGVRAMFTLVGVAITLFWCSFFTGLSLLGPFRKLSHGPQPASRTILAAPSMTAFTGIYAAFQQRDWFLVLVAFTAILSEFMPLLLNNVPFKVTQTWAAHLVCTWLAIAILSIMWVVVVVSFFIKWPHMPADPSTIAGTMFYVFDSRMLWSMEGVSVLDKEDRDRRVGELGMKFQFGTMMGLSGRKRTGVDAIHDQT</sequence>
<keyword evidence="2" id="KW-1133">Transmembrane helix</keyword>
<feature type="transmembrane region" description="Helical" evidence="2">
    <location>
        <begin position="604"/>
        <end position="623"/>
    </location>
</feature>
<proteinExistence type="predicted"/>
<gene>
    <name evidence="3" type="ORF">QBC37DRAFT_429739</name>
</gene>
<keyword evidence="2" id="KW-0812">Transmembrane</keyword>
<accession>A0AAN6Y079</accession>
<evidence type="ECO:0000313" key="3">
    <source>
        <dbReference type="EMBL" id="KAK4209848.1"/>
    </source>
</evidence>
<feature type="compositionally biased region" description="Low complexity" evidence="1">
    <location>
        <begin position="328"/>
        <end position="340"/>
    </location>
</feature>
<evidence type="ECO:0000313" key="4">
    <source>
        <dbReference type="Proteomes" id="UP001301769"/>
    </source>
</evidence>
<feature type="region of interest" description="Disordered" evidence="1">
    <location>
        <begin position="283"/>
        <end position="340"/>
    </location>
</feature>
<organism evidence="3 4">
    <name type="scientific">Rhypophila decipiens</name>
    <dbReference type="NCBI Taxonomy" id="261697"/>
    <lineage>
        <taxon>Eukaryota</taxon>
        <taxon>Fungi</taxon>
        <taxon>Dikarya</taxon>
        <taxon>Ascomycota</taxon>
        <taxon>Pezizomycotina</taxon>
        <taxon>Sordariomycetes</taxon>
        <taxon>Sordariomycetidae</taxon>
        <taxon>Sordariales</taxon>
        <taxon>Naviculisporaceae</taxon>
        <taxon>Rhypophila</taxon>
    </lineage>
</organism>
<evidence type="ECO:0000256" key="2">
    <source>
        <dbReference type="SAM" id="Phobius"/>
    </source>
</evidence>
<feature type="compositionally biased region" description="Low complexity" evidence="1">
    <location>
        <begin position="163"/>
        <end position="173"/>
    </location>
</feature>
<dbReference type="AlphaFoldDB" id="A0AAN6Y079"/>
<feature type="transmembrane region" description="Helical" evidence="2">
    <location>
        <begin position="876"/>
        <end position="902"/>
    </location>
</feature>
<feature type="compositionally biased region" description="Low complexity" evidence="1">
    <location>
        <begin position="184"/>
        <end position="212"/>
    </location>
</feature>
<dbReference type="InterPro" id="IPR021840">
    <property type="entry name" value="DUF3433"/>
</dbReference>
<reference evidence="3" key="1">
    <citation type="journal article" date="2023" name="Mol. Phylogenet. Evol.">
        <title>Genome-scale phylogeny and comparative genomics of the fungal order Sordariales.</title>
        <authorList>
            <person name="Hensen N."/>
            <person name="Bonometti L."/>
            <person name="Westerberg I."/>
            <person name="Brannstrom I.O."/>
            <person name="Guillou S."/>
            <person name="Cros-Aarteil S."/>
            <person name="Calhoun S."/>
            <person name="Haridas S."/>
            <person name="Kuo A."/>
            <person name="Mondo S."/>
            <person name="Pangilinan J."/>
            <person name="Riley R."/>
            <person name="LaButti K."/>
            <person name="Andreopoulos B."/>
            <person name="Lipzen A."/>
            <person name="Chen C."/>
            <person name="Yan M."/>
            <person name="Daum C."/>
            <person name="Ng V."/>
            <person name="Clum A."/>
            <person name="Steindorff A."/>
            <person name="Ohm R.A."/>
            <person name="Martin F."/>
            <person name="Silar P."/>
            <person name="Natvig D.O."/>
            <person name="Lalanne C."/>
            <person name="Gautier V."/>
            <person name="Ament-Velasquez S.L."/>
            <person name="Kruys A."/>
            <person name="Hutchinson M.I."/>
            <person name="Powell A.J."/>
            <person name="Barry K."/>
            <person name="Miller A.N."/>
            <person name="Grigoriev I.V."/>
            <person name="Debuchy R."/>
            <person name="Gladieux P."/>
            <person name="Hiltunen Thoren M."/>
            <person name="Johannesson H."/>
        </authorList>
    </citation>
    <scope>NUCLEOTIDE SEQUENCE</scope>
    <source>
        <strain evidence="3">PSN293</strain>
    </source>
</reference>